<dbReference type="OrthoDB" id="279649at2"/>
<dbReference type="InterPro" id="IPR016024">
    <property type="entry name" value="ARM-type_fold"/>
</dbReference>
<dbReference type="SUPFAM" id="SSF48371">
    <property type="entry name" value="ARM repeat"/>
    <property type="match status" value="1"/>
</dbReference>
<dbReference type="RefSeq" id="WP_146583955.1">
    <property type="nucleotide sequence ID" value="NZ_SJPO01000001.1"/>
</dbReference>
<evidence type="ECO:0008006" key="3">
    <source>
        <dbReference type="Google" id="ProtNLM"/>
    </source>
</evidence>
<sequence length="159" mass="16068">MTHDQILAALAGGGNDRLAAADRAMIDGEGAGPIAATLAAHAGDSDIGEPCIAALEKCGPPTVDQLDALVNLLNADELPAYWAATLIGRLGPAGAPAAAQLAETAAAQRPIAVRERAVWAISKIGPPASGCREALEPLTESPQPRLARLAKQALAAVET</sequence>
<proteinExistence type="predicted"/>
<evidence type="ECO:0000313" key="2">
    <source>
        <dbReference type="Proteomes" id="UP000318478"/>
    </source>
</evidence>
<dbReference type="EMBL" id="SJPO01000001">
    <property type="protein sequence ID" value="TWT85713.1"/>
    <property type="molecule type" value="Genomic_DNA"/>
</dbReference>
<dbReference type="InterPro" id="IPR011989">
    <property type="entry name" value="ARM-like"/>
</dbReference>
<comment type="caution">
    <text evidence="1">The sequence shown here is derived from an EMBL/GenBank/DDBJ whole genome shotgun (WGS) entry which is preliminary data.</text>
</comment>
<keyword evidence="2" id="KW-1185">Reference proteome</keyword>
<name>A0A5C5ZGN0_9BACT</name>
<accession>A0A5C5ZGN0</accession>
<dbReference type="Gene3D" id="1.25.10.10">
    <property type="entry name" value="Leucine-rich Repeat Variant"/>
    <property type="match status" value="1"/>
</dbReference>
<evidence type="ECO:0000313" key="1">
    <source>
        <dbReference type="EMBL" id="TWT85713.1"/>
    </source>
</evidence>
<protein>
    <recommendedName>
        <fullName evidence="3">HEAT repeat protein</fullName>
    </recommendedName>
</protein>
<organism evidence="1 2">
    <name type="scientific">Posidoniimonas polymericola</name>
    <dbReference type="NCBI Taxonomy" id="2528002"/>
    <lineage>
        <taxon>Bacteria</taxon>
        <taxon>Pseudomonadati</taxon>
        <taxon>Planctomycetota</taxon>
        <taxon>Planctomycetia</taxon>
        <taxon>Pirellulales</taxon>
        <taxon>Lacipirellulaceae</taxon>
        <taxon>Posidoniimonas</taxon>
    </lineage>
</organism>
<gene>
    <name evidence="1" type="ORF">Pla123a_05200</name>
</gene>
<dbReference type="AlphaFoldDB" id="A0A5C5ZGN0"/>
<reference evidence="1 2" key="1">
    <citation type="submission" date="2019-02" db="EMBL/GenBank/DDBJ databases">
        <title>Deep-cultivation of Planctomycetes and their phenomic and genomic characterization uncovers novel biology.</title>
        <authorList>
            <person name="Wiegand S."/>
            <person name="Jogler M."/>
            <person name="Boedeker C."/>
            <person name="Pinto D."/>
            <person name="Vollmers J."/>
            <person name="Rivas-Marin E."/>
            <person name="Kohn T."/>
            <person name="Peeters S.H."/>
            <person name="Heuer A."/>
            <person name="Rast P."/>
            <person name="Oberbeckmann S."/>
            <person name="Bunk B."/>
            <person name="Jeske O."/>
            <person name="Meyerdierks A."/>
            <person name="Storesund J.E."/>
            <person name="Kallscheuer N."/>
            <person name="Luecker S."/>
            <person name="Lage O.M."/>
            <person name="Pohl T."/>
            <person name="Merkel B.J."/>
            <person name="Hornburger P."/>
            <person name="Mueller R.-W."/>
            <person name="Bruemmer F."/>
            <person name="Labrenz M."/>
            <person name="Spormann A.M."/>
            <person name="Op Den Camp H."/>
            <person name="Overmann J."/>
            <person name="Amann R."/>
            <person name="Jetten M.S.M."/>
            <person name="Mascher T."/>
            <person name="Medema M.H."/>
            <person name="Devos D.P."/>
            <person name="Kaster A.-K."/>
            <person name="Ovreas L."/>
            <person name="Rohde M."/>
            <person name="Galperin M.Y."/>
            <person name="Jogler C."/>
        </authorList>
    </citation>
    <scope>NUCLEOTIDE SEQUENCE [LARGE SCALE GENOMIC DNA]</scope>
    <source>
        <strain evidence="1 2">Pla123a</strain>
    </source>
</reference>
<dbReference type="Proteomes" id="UP000318478">
    <property type="component" value="Unassembled WGS sequence"/>
</dbReference>